<gene>
    <name evidence="4" type="ORF">HH303_04155</name>
</gene>
<evidence type="ECO:0000256" key="2">
    <source>
        <dbReference type="ARBA" id="ARBA00022801"/>
    </source>
</evidence>
<dbReference type="GO" id="GO:0016740">
    <property type="term" value="F:transferase activity"/>
    <property type="evidence" value="ECO:0007669"/>
    <property type="project" value="UniProtKB-KW"/>
</dbReference>
<dbReference type="InterPro" id="IPR017850">
    <property type="entry name" value="Alkaline_phosphatase_core_sf"/>
</dbReference>
<organism evidence="4 5">
    <name type="scientific">Pacificispira spongiicola</name>
    <dbReference type="NCBI Taxonomy" id="2729598"/>
    <lineage>
        <taxon>Bacteria</taxon>
        <taxon>Pseudomonadati</taxon>
        <taxon>Pseudomonadota</taxon>
        <taxon>Alphaproteobacteria</taxon>
        <taxon>Rhodospirillales</taxon>
        <taxon>Rhodospirillaceae</taxon>
        <taxon>Pacificispira</taxon>
    </lineage>
</organism>
<evidence type="ECO:0000256" key="1">
    <source>
        <dbReference type="ARBA" id="ARBA00022723"/>
    </source>
</evidence>
<keyword evidence="1" id="KW-0479">Metal-binding</keyword>
<reference evidence="4 5" key="1">
    <citation type="submission" date="2020-04" db="EMBL/GenBank/DDBJ databases">
        <title>Rhodospirillaceae bacterium KN72 isolated from deep sea.</title>
        <authorList>
            <person name="Zhang D.-C."/>
        </authorList>
    </citation>
    <scope>NUCLEOTIDE SEQUENCE [LARGE SCALE GENOMIC DNA]</scope>
    <source>
        <strain evidence="4 5">KN72</strain>
    </source>
</reference>
<evidence type="ECO:0000259" key="3">
    <source>
        <dbReference type="Pfam" id="PF00884"/>
    </source>
</evidence>
<dbReference type="RefSeq" id="WP_169623921.1">
    <property type="nucleotide sequence ID" value="NZ_JABBNT010000001.1"/>
</dbReference>
<keyword evidence="2 4" id="KW-0378">Hydrolase</keyword>
<keyword evidence="4" id="KW-0808">Transferase</keyword>
<dbReference type="PANTHER" id="PTHR45953">
    <property type="entry name" value="IDURONATE 2-SULFATASE"/>
    <property type="match status" value="1"/>
</dbReference>
<dbReference type="EMBL" id="JABBNT010000001">
    <property type="protein sequence ID" value="NMM43658.1"/>
    <property type="molecule type" value="Genomic_DNA"/>
</dbReference>
<dbReference type="SUPFAM" id="SSF53649">
    <property type="entry name" value="Alkaline phosphatase-like"/>
    <property type="match status" value="1"/>
</dbReference>
<sequence length="478" mass="51873">MTAKARNLLVIVADELRRDVLGCMNNALVRTPNLDALAARGTVFERAYTPSPICVSARAALATGRYVHHTGHWDSAAPYYGDPAGWMHAVRDQGVSVRSFGKLHFRSSADDNGFVEEFLPMHVVDGRGWTVGLLRKDPPVFGGAAELAADVGEGESDYTRFDTAITEKASDWIAIRSKNTAPWAAFVSFVAPHYPLRAPKPFLDLYDPAHIPMPIGRDAVDAPTHPELKHIAGFFDYDRYFTPERAAAARAAYYALVSFMDDCVGRVLIALEASGQAEDTCVVFTSDHGEMLGDHGFWAKSVMYEGAVGVPMIAAGPGFAAGHRVATPVSLVDIAATAADQFGAQAFSEHLPGQSLRHLASMPDDPGRTVFSEYHDGGSSTASYMVRWDRWKYVHYVGAPPQLFDRASDSQECLDLGESMVPDHVAARAEGLMRLKAICDPDQVNADAFEDQSRRIAEFGGPEACRSVAFNHTPAPIG</sequence>
<dbReference type="GO" id="GO:0008484">
    <property type="term" value="F:sulfuric ester hydrolase activity"/>
    <property type="evidence" value="ECO:0007669"/>
    <property type="project" value="TreeGrafter"/>
</dbReference>
<dbReference type="GO" id="GO:0005737">
    <property type="term" value="C:cytoplasm"/>
    <property type="evidence" value="ECO:0007669"/>
    <property type="project" value="TreeGrafter"/>
</dbReference>
<dbReference type="CDD" id="cd16037">
    <property type="entry name" value="sulfatase_like"/>
    <property type="match status" value="1"/>
</dbReference>
<dbReference type="PANTHER" id="PTHR45953:SF1">
    <property type="entry name" value="IDURONATE 2-SULFATASE"/>
    <property type="match status" value="1"/>
</dbReference>
<evidence type="ECO:0000313" key="4">
    <source>
        <dbReference type="EMBL" id="NMM43658.1"/>
    </source>
</evidence>
<evidence type="ECO:0000313" key="5">
    <source>
        <dbReference type="Proteomes" id="UP000539372"/>
    </source>
</evidence>
<dbReference type="GO" id="GO:0046872">
    <property type="term" value="F:metal ion binding"/>
    <property type="evidence" value="ECO:0007669"/>
    <property type="project" value="UniProtKB-KW"/>
</dbReference>
<dbReference type="Pfam" id="PF00884">
    <property type="entry name" value="Sulfatase"/>
    <property type="match status" value="1"/>
</dbReference>
<feature type="domain" description="Sulfatase N-terminal" evidence="3">
    <location>
        <begin position="6"/>
        <end position="343"/>
    </location>
</feature>
<dbReference type="AlphaFoldDB" id="A0A7Y0HEK3"/>
<dbReference type="Proteomes" id="UP000539372">
    <property type="component" value="Unassembled WGS sequence"/>
</dbReference>
<protein>
    <submittedName>
        <fullName evidence="4">Sulfatase-like hydrolase/transferase</fullName>
    </submittedName>
</protein>
<keyword evidence="5" id="KW-1185">Reference proteome</keyword>
<dbReference type="Gene3D" id="3.40.720.10">
    <property type="entry name" value="Alkaline Phosphatase, subunit A"/>
    <property type="match status" value="1"/>
</dbReference>
<name>A0A7Y0HEK3_9PROT</name>
<dbReference type="InterPro" id="IPR000917">
    <property type="entry name" value="Sulfatase_N"/>
</dbReference>
<accession>A0A7Y0HEK3</accession>
<proteinExistence type="predicted"/>
<comment type="caution">
    <text evidence="4">The sequence shown here is derived from an EMBL/GenBank/DDBJ whole genome shotgun (WGS) entry which is preliminary data.</text>
</comment>